<keyword evidence="2" id="KW-1185">Reference proteome</keyword>
<evidence type="ECO:0000313" key="2">
    <source>
        <dbReference type="Proteomes" id="UP000020218"/>
    </source>
</evidence>
<dbReference type="AlphaFoldDB" id="A0A011NH46"/>
<dbReference type="Proteomes" id="UP000020218">
    <property type="component" value="Unassembled WGS sequence"/>
</dbReference>
<reference evidence="1" key="1">
    <citation type="submission" date="2014-02" db="EMBL/GenBank/DDBJ databases">
        <title>Expanding our view of genomic diversity in Candidatus Accumulibacter clades.</title>
        <authorList>
            <person name="Skennerton C.T."/>
            <person name="Barr J.J."/>
            <person name="Slater F.R."/>
            <person name="Bond P.L."/>
            <person name="Tyson G.W."/>
        </authorList>
    </citation>
    <scope>NUCLEOTIDE SEQUENCE [LARGE SCALE GENOMIC DNA]</scope>
</reference>
<evidence type="ECO:0000313" key="1">
    <source>
        <dbReference type="EMBL" id="EXI63690.1"/>
    </source>
</evidence>
<name>A0A011NH46_9PROT</name>
<accession>A0A011NH46</accession>
<comment type="caution">
    <text evidence="1">The sequence shown here is derived from an EMBL/GenBank/DDBJ whole genome shotgun (WGS) entry which is preliminary data.</text>
</comment>
<proteinExistence type="predicted"/>
<organism evidence="1 2">
    <name type="scientific">Candidatus Accumulibacter adjunctus</name>
    <dbReference type="NCBI Taxonomy" id="1454001"/>
    <lineage>
        <taxon>Bacteria</taxon>
        <taxon>Pseudomonadati</taxon>
        <taxon>Pseudomonadota</taxon>
        <taxon>Betaproteobacteria</taxon>
        <taxon>Candidatus Accumulibacter</taxon>
    </lineage>
</organism>
<sequence length="90" mass="9526">MHTRVGDGRPGILRGFGTDEVGLVGQRRRAWRLAEHAAHRIGPLAGQIDGQPVVKGFGEDVGRQDFLGLGAGVDAIAASGEIPDARRFVL</sequence>
<dbReference type="EMBL" id="JFAX01000055">
    <property type="protein sequence ID" value="EXI63690.1"/>
    <property type="molecule type" value="Genomic_DNA"/>
</dbReference>
<gene>
    <name evidence="1" type="ORF">AW08_03928</name>
</gene>
<protein>
    <submittedName>
        <fullName evidence="1">Uncharacterized protein</fullName>
    </submittedName>
</protein>